<dbReference type="EMBL" id="NGJU01000004">
    <property type="protein sequence ID" value="RST96988.1"/>
    <property type="molecule type" value="Genomic_DNA"/>
</dbReference>
<evidence type="ECO:0000313" key="10">
    <source>
        <dbReference type="Proteomes" id="UP000287239"/>
    </source>
</evidence>
<organism evidence="9 10">
    <name type="scientific">Vagococcus salmoninarum</name>
    <dbReference type="NCBI Taxonomy" id="2739"/>
    <lineage>
        <taxon>Bacteria</taxon>
        <taxon>Bacillati</taxon>
        <taxon>Bacillota</taxon>
        <taxon>Bacilli</taxon>
        <taxon>Lactobacillales</taxon>
        <taxon>Enterococcaceae</taxon>
        <taxon>Vagococcus</taxon>
    </lineage>
</organism>
<feature type="domain" description="MgtC/SapB/SrpB/YhiD N-terminal" evidence="8">
    <location>
        <begin position="10"/>
        <end position="145"/>
    </location>
</feature>
<evidence type="ECO:0000256" key="5">
    <source>
        <dbReference type="ARBA" id="ARBA00022989"/>
    </source>
</evidence>
<evidence type="ECO:0000256" key="1">
    <source>
        <dbReference type="ARBA" id="ARBA00004651"/>
    </source>
</evidence>
<protein>
    <submittedName>
        <fullName evidence="9">Magnesium transporter MgtC</fullName>
    </submittedName>
</protein>
<name>A0A429ZTH5_9ENTE</name>
<keyword evidence="10" id="KW-1185">Reference proteome</keyword>
<dbReference type="Proteomes" id="UP000287239">
    <property type="component" value="Unassembled WGS sequence"/>
</dbReference>
<dbReference type="PANTHER" id="PTHR33778">
    <property type="entry name" value="PROTEIN MGTC"/>
    <property type="match status" value="1"/>
</dbReference>
<evidence type="ECO:0000259" key="8">
    <source>
        <dbReference type="Pfam" id="PF02308"/>
    </source>
</evidence>
<evidence type="ECO:0000256" key="3">
    <source>
        <dbReference type="ARBA" id="ARBA00022475"/>
    </source>
</evidence>
<dbReference type="AlphaFoldDB" id="A0A429ZTH5"/>
<evidence type="ECO:0000256" key="2">
    <source>
        <dbReference type="ARBA" id="ARBA00009298"/>
    </source>
</evidence>
<keyword evidence="4 7" id="KW-0812">Transmembrane</keyword>
<comment type="subcellular location">
    <subcellularLocation>
        <location evidence="1">Cell membrane</location>
        <topology evidence="1">Multi-pass membrane protein</topology>
    </subcellularLocation>
</comment>
<dbReference type="InterPro" id="IPR049177">
    <property type="entry name" value="MgtC_SapB_SrpB_YhiD_N"/>
</dbReference>
<feature type="transmembrane region" description="Helical" evidence="7">
    <location>
        <begin position="109"/>
        <end position="142"/>
    </location>
</feature>
<sequence>MELIEIIQRLGLAVIISGAIGFDREFKNRPAGMRTHILVCVGATVVALIQDQISIDALNLAIAQPELAGVIRSDQARLIAQVISGIGFLGAGTIIVTKRSVTGLTTAASLWAAACLGVAVGMGFYQIAIVGFITIQIILSLLKKVIIVPSMKKLEVKFVHRVETKEFITDYFESNDVSVRDVNFDVELTDERKIYTNLYTIELPRGKNYADLIEDLSIHENVLKIRLVDL</sequence>
<evidence type="ECO:0000313" key="9">
    <source>
        <dbReference type="EMBL" id="RST96988.1"/>
    </source>
</evidence>
<comment type="caution">
    <text evidence="9">The sequence shown here is derived from an EMBL/GenBank/DDBJ whole genome shotgun (WGS) entry which is preliminary data.</text>
</comment>
<accession>A0A429ZTH5</accession>
<keyword evidence="3" id="KW-1003">Cell membrane</keyword>
<evidence type="ECO:0000256" key="7">
    <source>
        <dbReference type="SAM" id="Phobius"/>
    </source>
</evidence>
<keyword evidence="6 7" id="KW-0472">Membrane</keyword>
<dbReference type="PANTHER" id="PTHR33778:SF1">
    <property type="entry name" value="MAGNESIUM TRANSPORTER YHID-RELATED"/>
    <property type="match status" value="1"/>
</dbReference>
<evidence type="ECO:0000256" key="4">
    <source>
        <dbReference type="ARBA" id="ARBA00022692"/>
    </source>
</evidence>
<evidence type="ECO:0000256" key="6">
    <source>
        <dbReference type="ARBA" id="ARBA00023136"/>
    </source>
</evidence>
<dbReference type="PRINTS" id="PR01837">
    <property type="entry name" value="MGTCSAPBPROT"/>
</dbReference>
<reference evidence="9 10" key="1">
    <citation type="submission" date="2017-05" db="EMBL/GenBank/DDBJ databases">
        <title>Vagococcus spp. assemblies.</title>
        <authorList>
            <person name="Gulvik C.A."/>
        </authorList>
    </citation>
    <scope>NUCLEOTIDE SEQUENCE [LARGE SCALE GENOMIC DNA]</scope>
    <source>
        <strain evidence="9 10">NCFB 2777</strain>
    </source>
</reference>
<dbReference type="GeneID" id="98567407"/>
<proteinExistence type="inferred from homology"/>
<keyword evidence="5 7" id="KW-1133">Transmembrane helix</keyword>
<dbReference type="Pfam" id="PF02308">
    <property type="entry name" value="MgtC"/>
    <property type="match status" value="1"/>
</dbReference>
<dbReference type="InterPro" id="IPR003416">
    <property type="entry name" value="MgtC/SapB/SrpB/YhiD_fam"/>
</dbReference>
<gene>
    <name evidence="9" type="ORF">CBF35_03425</name>
</gene>
<dbReference type="RefSeq" id="WP_126778588.1">
    <property type="nucleotide sequence ID" value="NZ_CAUQJP010000083.1"/>
</dbReference>
<dbReference type="OrthoDB" id="9811198at2"/>
<feature type="transmembrane region" description="Helical" evidence="7">
    <location>
        <begin position="78"/>
        <end position="97"/>
    </location>
</feature>
<comment type="similarity">
    <text evidence="2">Belongs to the MgtC/SapB family.</text>
</comment>
<dbReference type="GO" id="GO:0005886">
    <property type="term" value="C:plasma membrane"/>
    <property type="evidence" value="ECO:0007669"/>
    <property type="project" value="UniProtKB-SubCell"/>
</dbReference>